<dbReference type="SUPFAM" id="SSF47757">
    <property type="entry name" value="Chemotaxis receptor methyltransferase CheR, N-terminal domain"/>
    <property type="match status" value="1"/>
</dbReference>
<evidence type="ECO:0000256" key="6">
    <source>
        <dbReference type="PIRSR" id="PIRSR000410-1"/>
    </source>
</evidence>
<dbReference type="EC" id="2.1.1.80" evidence="5"/>
<dbReference type="Pfam" id="PF01739">
    <property type="entry name" value="CheR"/>
    <property type="match status" value="1"/>
</dbReference>
<keyword evidence="4 5" id="KW-0949">S-adenosyl-L-methionine</keyword>
<protein>
    <recommendedName>
        <fullName evidence="5">Chemotaxis protein methyltransferase</fullName>
        <ecNumber evidence="5">2.1.1.80</ecNumber>
    </recommendedName>
</protein>
<dbReference type="InterPro" id="IPR026024">
    <property type="entry name" value="Chemotaxis_MeTrfase_CheR"/>
</dbReference>
<sequence length="309" mass="35673">MKSNLAASDVEAIVPLNFMFQRHTLSDAQFQRICQFIYQRAGIVLAKNKREMVYNRLIRRLRVLGLNDFGQYLSILEQDSYSKEWELFINALTTNLTAFFREAHHFPILAAHASRKNGGTYRVWSAAASTGEEPYSIAMTLYDTLCGREALCGRSCDVLGHHSNRIKIIGSDIDTQVLEKARQGVYRLDELQHLSESQKKKYFFKGVGYFEGYARVRPVLTELVSFQHLNLLDSEWALEGKFDAIFCRNVMIYFDKKTQERILRRFVNFLKPDGLLFAGHSENVTQISREFYLQGQTVYGVGRARRGHE</sequence>
<dbReference type="CDD" id="cd02440">
    <property type="entry name" value="AdoMet_MTases"/>
    <property type="match status" value="1"/>
</dbReference>
<dbReference type="SMART" id="SM00138">
    <property type="entry name" value="MeTrc"/>
    <property type="match status" value="1"/>
</dbReference>
<reference evidence="8 10" key="1">
    <citation type="journal article" date="2017" name="Nat. Microbiol.">
        <title>Natural product diversity associated with the nematode symbionts Photorhabdus and Xenorhabdus.</title>
        <authorList>
            <person name="Tobias N.J."/>
            <person name="Wolff H."/>
            <person name="Djahanschiri B."/>
            <person name="Grundmann F."/>
            <person name="Kronenwerth M."/>
            <person name="Shi Y.M."/>
            <person name="Simonyi S."/>
            <person name="Grun P."/>
            <person name="Shapiro-Ilan D."/>
            <person name="Pidot S.J."/>
            <person name="Stinear T.P."/>
            <person name="Ebersberger I."/>
            <person name="Bode H.B."/>
        </authorList>
    </citation>
    <scope>NUCLEOTIDE SEQUENCE [LARGE SCALE GENOMIC DNA]</scope>
    <source>
        <strain evidence="8 10">DSM 16342</strain>
    </source>
</reference>
<feature type="binding site" evidence="6">
    <location>
        <position position="101"/>
    </location>
    <ligand>
        <name>S-adenosyl-L-methionine</name>
        <dbReference type="ChEBI" id="CHEBI:59789"/>
    </ligand>
</feature>
<evidence type="ECO:0000313" key="11">
    <source>
        <dbReference type="Proteomes" id="UP000665047"/>
    </source>
</evidence>
<dbReference type="Proteomes" id="UP000225833">
    <property type="component" value="Unassembled WGS sequence"/>
</dbReference>
<keyword evidence="11" id="KW-1185">Reference proteome</keyword>
<dbReference type="OrthoDB" id="9816309at2"/>
<dbReference type="PIRSF" id="PIRSF000410">
    <property type="entry name" value="CheR"/>
    <property type="match status" value="1"/>
</dbReference>
<dbReference type="NCBIfam" id="NF007902">
    <property type="entry name" value="PRK10611.1"/>
    <property type="match status" value="1"/>
</dbReference>
<evidence type="ECO:0000256" key="1">
    <source>
        <dbReference type="ARBA" id="ARBA00001541"/>
    </source>
</evidence>
<dbReference type="AlphaFoldDB" id="A0A2D0J4H5"/>
<accession>A0A2D0J4H5</accession>
<evidence type="ECO:0000256" key="4">
    <source>
        <dbReference type="ARBA" id="ARBA00022691"/>
    </source>
</evidence>
<dbReference type="Gene3D" id="3.40.50.150">
    <property type="entry name" value="Vaccinia Virus protein VP39"/>
    <property type="match status" value="1"/>
</dbReference>
<dbReference type="Proteomes" id="UP000665047">
    <property type="component" value="Chromosome"/>
</dbReference>
<dbReference type="InterPro" id="IPR022642">
    <property type="entry name" value="CheR_C"/>
</dbReference>
<dbReference type="InterPro" id="IPR036804">
    <property type="entry name" value="CheR_N_sf"/>
</dbReference>
<evidence type="ECO:0000313" key="9">
    <source>
        <dbReference type="EMBL" id="QTL38616.1"/>
    </source>
</evidence>
<dbReference type="InterPro" id="IPR000780">
    <property type="entry name" value="CheR_MeTrfase"/>
</dbReference>
<dbReference type="PANTHER" id="PTHR24422">
    <property type="entry name" value="CHEMOTAXIS PROTEIN METHYLTRANSFERASE"/>
    <property type="match status" value="1"/>
</dbReference>
<dbReference type="PROSITE" id="PS50123">
    <property type="entry name" value="CHER"/>
    <property type="match status" value="1"/>
</dbReference>
<organism evidence="8 10">
    <name type="scientific">Xenorhabdus budapestensis</name>
    <dbReference type="NCBI Taxonomy" id="290110"/>
    <lineage>
        <taxon>Bacteria</taxon>
        <taxon>Pseudomonadati</taxon>
        <taxon>Pseudomonadota</taxon>
        <taxon>Gammaproteobacteria</taxon>
        <taxon>Enterobacterales</taxon>
        <taxon>Morganellaceae</taxon>
        <taxon>Xenorhabdus</taxon>
    </lineage>
</organism>
<proteinExistence type="predicted"/>
<evidence type="ECO:0000313" key="8">
    <source>
        <dbReference type="EMBL" id="PHM29366.1"/>
    </source>
</evidence>
<feature type="binding site" evidence="6">
    <location>
        <position position="172"/>
    </location>
    <ligand>
        <name>S-adenosyl-L-methionine</name>
        <dbReference type="ChEBI" id="CHEBI:59789"/>
    </ligand>
</feature>
<evidence type="ECO:0000259" key="7">
    <source>
        <dbReference type="PROSITE" id="PS50123"/>
    </source>
</evidence>
<feature type="binding site" evidence="6">
    <location>
        <position position="95"/>
    </location>
    <ligand>
        <name>S-adenosyl-L-methionine</name>
        <dbReference type="ChEBI" id="CHEBI:59789"/>
    </ligand>
</feature>
<evidence type="ECO:0000256" key="2">
    <source>
        <dbReference type="ARBA" id="ARBA00022603"/>
    </source>
</evidence>
<dbReference type="EMBL" id="CP072455">
    <property type="protein sequence ID" value="QTL38616.1"/>
    <property type="molecule type" value="Genomic_DNA"/>
</dbReference>
<dbReference type="InterPro" id="IPR022641">
    <property type="entry name" value="CheR_N"/>
</dbReference>
<dbReference type="InterPro" id="IPR029063">
    <property type="entry name" value="SAM-dependent_MTases_sf"/>
</dbReference>
<name>A0A2D0J4H5_XENBU</name>
<feature type="binding site" evidence="6">
    <location>
        <begin position="248"/>
        <end position="249"/>
    </location>
    <ligand>
        <name>S-adenosyl-L-methionine</name>
        <dbReference type="ChEBI" id="CHEBI:59789"/>
    </ligand>
</feature>
<dbReference type="SUPFAM" id="SSF53335">
    <property type="entry name" value="S-adenosyl-L-methionine-dependent methyltransferases"/>
    <property type="match status" value="1"/>
</dbReference>
<comment type="catalytic activity">
    <reaction evidence="1 5">
        <text>L-glutamyl-[protein] + S-adenosyl-L-methionine = [protein]-L-glutamate 5-O-methyl ester + S-adenosyl-L-homocysteine</text>
        <dbReference type="Rhea" id="RHEA:24452"/>
        <dbReference type="Rhea" id="RHEA-COMP:10208"/>
        <dbReference type="Rhea" id="RHEA-COMP:10311"/>
        <dbReference type="ChEBI" id="CHEBI:29973"/>
        <dbReference type="ChEBI" id="CHEBI:57856"/>
        <dbReference type="ChEBI" id="CHEBI:59789"/>
        <dbReference type="ChEBI" id="CHEBI:82795"/>
        <dbReference type="EC" id="2.1.1.80"/>
    </reaction>
</comment>
<feature type="binding site" evidence="6">
    <location>
        <position position="97"/>
    </location>
    <ligand>
        <name>S-adenosyl-L-methionine</name>
        <dbReference type="ChEBI" id="CHEBI:59789"/>
    </ligand>
</feature>
<dbReference type="GO" id="GO:0032259">
    <property type="term" value="P:methylation"/>
    <property type="evidence" value="ECO:0007669"/>
    <property type="project" value="UniProtKB-KW"/>
</dbReference>
<dbReference type="PRINTS" id="PR00996">
    <property type="entry name" value="CHERMTFRASE"/>
</dbReference>
<evidence type="ECO:0000313" key="10">
    <source>
        <dbReference type="Proteomes" id="UP000225833"/>
    </source>
</evidence>
<feature type="domain" description="CheR-type methyltransferase" evidence="7">
    <location>
        <begin position="18"/>
        <end position="304"/>
    </location>
</feature>
<dbReference type="Pfam" id="PF03705">
    <property type="entry name" value="CheR_N"/>
    <property type="match status" value="1"/>
</dbReference>
<feature type="binding site" evidence="6">
    <location>
        <begin position="230"/>
        <end position="231"/>
    </location>
    <ligand>
        <name>S-adenosyl-L-methionine</name>
        <dbReference type="ChEBI" id="CHEBI:59789"/>
    </ligand>
</feature>
<dbReference type="Gene3D" id="1.10.155.10">
    <property type="entry name" value="Chemotaxis receptor methyltransferase CheR, N-terminal domain"/>
    <property type="match status" value="1"/>
</dbReference>
<reference evidence="9 11" key="2">
    <citation type="submission" date="2021-03" db="EMBL/GenBank/DDBJ databases">
        <title>Complete Genome Sequence Data of Xenorhabdus budapestensis strain C72, a Candidate Biological Control Agent, from China.</title>
        <authorList>
            <person name="LI B."/>
            <person name="WANG S."/>
            <person name="QIU D."/>
        </authorList>
    </citation>
    <scope>NUCLEOTIDE SEQUENCE [LARGE SCALE GENOMIC DNA]</scope>
    <source>
        <strain evidence="9 11">C-7-2</strain>
    </source>
</reference>
<dbReference type="EMBL" id="NIBS01000002">
    <property type="protein sequence ID" value="PHM29366.1"/>
    <property type="molecule type" value="Genomic_DNA"/>
</dbReference>
<comment type="function">
    <text evidence="5">Methylation of the membrane-bound methyl-accepting chemotaxis proteins (MCP) to form gamma-glutamyl methyl ester residues in MCP.</text>
</comment>
<dbReference type="RefSeq" id="WP_099134856.1">
    <property type="nucleotide sequence ID" value="NZ_CAWNNJ010000086.1"/>
</dbReference>
<keyword evidence="3 5" id="KW-0808">Transferase</keyword>
<evidence type="ECO:0000256" key="5">
    <source>
        <dbReference type="PIRNR" id="PIRNR000410"/>
    </source>
</evidence>
<keyword evidence="2 5" id="KW-0489">Methyltransferase</keyword>
<feature type="binding site" evidence="6">
    <location>
        <position position="133"/>
    </location>
    <ligand>
        <name>S-adenosyl-L-methionine</name>
        <dbReference type="ChEBI" id="CHEBI:59789"/>
    </ligand>
</feature>
<dbReference type="GO" id="GO:0008983">
    <property type="term" value="F:protein-glutamate O-methyltransferase activity"/>
    <property type="evidence" value="ECO:0007669"/>
    <property type="project" value="UniProtKB-EC"/>
</dbReference>
<evidence type="ECO:0000256" key="3">
    <source>
        <dbReference type="ARBA" id="ARBA00022679"/>
    </source>
</evidence>
<dbReference type="PANTHER" id="PTHR24422:SF19">
    <property type="entry name" value="CHEMOTAXIS PROTEIN METHYLTRANSFERASE"/>
    <property type="match status" value="1"/>
</dbReference>
<dbReference type="InterPro" id="IPR050903">
    <property type="entry name" value="Bact_Chemotaxis_MeTrfase"/>
</dbReference>
<gene>
    <name evidence="9" type="primary">cheR</name>
    <name evidence="9" type="ORF">HGO23_12030</name>
    <name evidence="8" type="ORF">Xbud_00820</name>
</gene>